<dbReference type="Gene3D" id="3.90.79.10">
    <property type="entry name" value="Nucleoside Triphosphate Pyrophosphohydrolase"/>
    <property type="match status" value="1"/>
</dbReference>
<dbReference type="PANTHER" id="PTHR43046">
    <property type="entry name" value="GDP-MANNOSE MANNOSYL HYDROLASE"/>
    <property type="match status" value="1"/>
</dbReference>
<dbReference type="PANTHER" id="PTHR43046:SF14">
    <property type="entry name" value="MUTT_NUDIX FAMILY PROTEIN"/>
    <property type="match status" value="1"/>
</dbReference>
<evidence type="ECO:0000256" key="3">
    <source>
        <dbReference type="SAM" id="MobiDB-lite"/>
    </source>
</evidence>
<evidence type="ECO:0000259" key="4">
    <source>
        <dbReference type="PROSITE" id="PS51462"/>
    </source>
</evidence>
<dbReference type="EMBL" id="AOMD01000015">
    <property type="protein sequence ID" value="EMA46178.1"/>
    <property type="molecule type" value="Genomic_DNA"/>
</dbReference>
<dbReference type="PROSITE" id="PS51462">
    <property type="entry name" value="NUDIX"/>
    <property type="match status" value="1"/>
</dbReference>
<accession>M0MLC1</accession>
<reference evidence="5 6" key="1">
    <citation type="journal article" date="2014" name="PLoS Genet.">
        <title>Phylogenetically driven sequencing of extremely halophilic archaea reveals strategies for static and dynamic osmo-response.</title>
        <authorList>
            <person name="Becker E.A."/>
            <person name="Seitzer P.M."/>
            <person name="Tritt A."/>
            <person name="Larsen D."/>
            <person name="Krusor M."/>
            <person name="Yao A.I."/>
            <person name="Wu D."/>
            <person name="Madern D."/>
            <person name="Eisen J.A."/>
            <person name="Darling A.E."/>
            <person name="Facciotti M.T."/>
        </authorList>
    </citation>
    <scope>NUCLEOTIDE SEQUENCE [LARGE SCALE GENOMIC DNA]</scope>
    <source>
        <strain evidence="5 6">DSM 5350</strain>
    </source>
</reference>
<name>M0MLC1_9EURY</name>
<organism evidence="5 6">
    <name type="scientific">Halococcus saccharolyticus DSM 5350</name>
    <dbReference type="NCBI Taxonomy" id="1227455"/>
    <lineage>
        <taxon>Archaea</taxon>
        <taxon>Methanobacteriati</taxon>
        <taxon>Methanobacteriota</taxon>
        <taxon>Stenosarchaea group</taxon>
        <taxon>Halobacteria</taxon>
        <taxon>Halobacteriales</taxon>
        <taxon>Halococcaceae</taxon>
        <taxon>Halococcus</taxon>
    </lineage>
</organism>
<dbReference type="GO" id="GO:0016787">
    <property type="term" value="F:hydrolase activity"/>
    <property type="evidence" value="ECO:0007669"/>
    <property type="project" value="UniProtKB-KW"/>
</dbReference>
<dbReference type="Pfam" id="PF00293">
    <property type="entry name" value="NUDIX"/>
    <property type="match status" value="1"/>
</dbReference>
<evidence type="ECO:0000313" key="5">
    <source>
        <dbReference type="EMBL" id="EMA46178.1"/>
    </source>
</evidence>
<dbReference type="SUPFAM" id="SSF55811">
    <property type="entry name" value="Nudix"/>
    <property type="match status" value="1"/>
</dbReference>
<dbReference type="InterPro" id="IPR000086">
    <property type="entry name" value="NUDIX_hydrolase_dom"/>
</dbReference>
<comment type="caution">
    <text evidence="5">The sequence shown here is derived from an EMBL/GenBank/DDBJ whole genome shotgun (WGS) entry which is preliminary data.</text>
</comment>
<proteinExistence type="predicted"/>
<feature type="compositionally biased region" description="Basic and acidic residues" evidence="3">
    <location>
        <begin position="178"/>
        <end position="187"/>
    </location>
</feature>
<evidence type="ECO:0000256" key="1">
    <source>
        <dbReference type="ARBA" id="ARBA00001946"/>
    </source>
</evidence>
<dbReference type="RefSeq" id="WP_006077002.1">
    <property type="nucleotide sequence ID" value="NZ_AOMD01000015.1"/>
</dbReference>
<protein>
    <recommendedName>
        <fullName evidence="4">Nudix hydrolase domain-containing protein</fullName>
    </recommendedName>
</protein>
<dbReference type="AlphaFoldDB" id="M0MLC1"/>
<dbReference type="InParanoid" id="M0MLC1"/>
<sequence length="187" mass="20491">MSRITTEDDARAAIAAERERLRERFGTFEATEACVENDPAFYEHGLDLVHETGMLADAGALVRDSRDRVLLVRHPDAPELWGTPGGGYEAADDSLAATAVREVREETGVRCALTDVLAVRIKTIEHSEEPRSYPMLTAEFAAHSSDEDSGARSEQPASATDDEEILEAQWFAEPPAALHDRTQDLIG</sequence>
<dbReference type="Proteomes" id="UP000011669">
    <property type="component" value="Unassembled WGS sequence"/>
</dbReference>
<feature type="region of interest" description="Disordered" evidence="3">
    <location>
        <begin position="142"/>
        <end position="187"/>
    </location>
</feature>
<keyword evidence="2" id="KW-0378">Hydrolase</keyword>
<dbReference type="PATRIC" id="fig|1227455.4.peg.1165"/>
<gene>
    <name evidence="5" type="ORF">C449_05717</name>
</gene>
<dbReference type="STRING" id="1227455.C449_05717"/>
<evidence type="ECO:0000256" key="2">
    <source>
        <dbReference type="ARBA" id="ARBA00022801"/>
    </source>
</evidence>
<dbReference type="CDD" id="cd02883">
    <property type="entry name" value="NUDIX_Hydrolase"/>
    <property type="match status" value="1"/>
</dbReference>
<evidence type="ECO:0000313" key="6">
    <source>
        <dbReference type="Proteomes" id="UP000011669"/>
    </source>
</evidence>
<feature type="domain" description="Nudix hydrolase" evidence="4">
    <location>
        <begin position="52"/>
        <end position="187"/>
    </location>
</feature>
<comment type="cofactor">
    <cofactor evidence="1">
        <name>Mg(2+)</name>
        <dbReference type="ChEBI" id="CHEBI:18420"/>
    </cofactor>
</comment>
<keyword evidence="6" id="KW-1185">Reference proteome</keyword>
<dbReference type="InterPro" id="IPR015797">
    <property type="entry name" value="NUDIX_hydrolase-like_dom_sf"/>
</dbReference>